<comment type="function">
    <text evidence="8">Gustatory receptor which mediates acceptance or avoidance behavior, depending on its substrates.</text>
</comment>
<evidence type="ECO:0000256" key="3">
    <source>
        <dbReference type="ARBA" id="ARBA00022692"/>
    </source>
</evidence>
<feature type="transmembrane region" description="Helical" evidence="8">
    <location>
        <begin position="354"/>
        <end position="373"/>
    </location>
</feature>
<keyword evidence="2 8" id="KW-1003">Cell membrane</keyword>
<dbReference type="GO" id="GO:0005886">
    <property type="term" value="C:plasma membrane"/>
    <property type="evidence" value="ECO:0007669"/>
    <property type="project" value="UniProtKB-SubCell"/>
</dbReference>
<feature type="transmembrane region" description="Helical" evidence="8">
    <location>
        <begin position="175"/>
        <end position="194"/>
    </location>
</feature>
<comment type="caution">
    <text evidence="9">The sequence shown here is derived from an EMBL/GenBank/DDBJ whole genome shotgun (WGS) entry which is preliminary data.</text>
</comment>
<feature type="transmembrane region" description="Helical" evidence="8">
    <location>
        <begin position="41"/>
        <end position="59"/>
    </location>
</feature>
<dbReference type="GO" id="GO:0007635">
    <property type="term" value="P:chemosensory behavior"/>
    <property type="evidence" value="ECO:0007669"/>
    <property type="project" value="TreeGrafter"/>
</dbReference>
<evidence type="ECO:0000313" key="9">
    <source>
        <dbReference type="EMBL" id="KAJ3648125.1"/>
    </source>
</evidence>
<sequence>MNFKLSLKDINFLAPLFWYLGFFMVTPWYDFHSNSLTKPTLCKLYGLFLALLKTGTSVYSTMDENFTQIHQNIVLSRKILFLSVHISSLVFILLTILKCSFWDVKLWQTLITNFRYIDTKLQNTGKTEQSVFRNFYCQFFATQCVLFLIIAYTAFNWISVVDTNPWKILLFGDFIETYITSVMTVLITTLARVFKIRYEELNTELVRITRREKFVTREVVGLTKIYRLLGDTVEVYNKIFGYQLVLIVLQSGLQIVHCLNFILELTTLAEDINYRLLFGSFSLLFWTLYMLLSVVLVINSTMQESRQFIDLLYKTQEEFADKSEEMEVLKRLVSYSKNFMREFSAAGYFSLDRGIIFSVLGNVATYLVIVIQVNENRN</sequence>
<accession>A0AA38M8X6</accession>
<evidence type="ECO:0000256" key="4">
    <source>
        <dbReference type="ARBA" id="ARBA00022989"/>
    </source>
</evidence>
<dbReference type="PANTHER" id="PTHR21143">
    <property type="entry name" value="INVERTEBRATE GUSTATORY RECEPTOR"/>
    <property type="match status" value="1"/>
</dbReference>
<reference evidence="9" key="1">
    <citation type="journal article" date="2023" name="G3 (Bethesda)">
        <title>Whole genome assemblies of Zophobas morio and Tenebrio molitor.</title>
        <authorList>
            <person name="Kaur S."/>
            <person name="Stinson S.A."/>
            <person name="diCenzo G.C."/>
        </authorList>
    </citation>
    <scope>NUCLEOTIDE SEQUENCE</scope>
    <source>
        <strain evidence="9">QUZm001</strain>
    </source>
</reference>
<name>A0AA38M8X6_9CUCU</name>
<feature type="transmembrane region" description="Helical" evidence="8">
    <location>
        <begin position="244"/>
        <end position="263"/>
    </location>
</feature>
<evidence type="ECO:0000256" key="7">
    <source>
        <dbReference type="ARBA" id="ARBA00023224"/>
    </source>
</evidence>
<keyword evidence="5 8" id="KW-0472">Membrane</keyword>
<dbReference type="GO" id="GO:0007165">
    <property type="term" value="P:signal transduction"/>
    <property type="evidence" value="ECO:0007669"/>
    <property type="project" value="UniProtKB-KW"/>
</dbReference>
<evidence type="ECO:0000256" key="2">
    <source>
        <dbReference type="ARBA" id="ARBA00022475"/>
    </source>
</evidence>
<keyword evidence="6 8" id="KW-0675">Receptor</keyword>
<feature type="transmembrane region" description="Helical" evidence="8">
    <location>
        <begin position="79"/>
        <end position="97"/>
    </location>
</feature>
<evidence type="ECO:0000256" key="6">
    <source>
        <dbReference type="ARBA" id="ARBA00023170"/>
    </source>
</evidence>
<proteinExistence type="inferred from homology"/>
<comment type="similarity">
    <text evidence="8">Belongs to the insect chemoreceptor superfamily. Gustatory receptor (GR) family.</text>
</comment>
<dbReference type="GO" id="GO:0008049">
    <property type="term" value="P:male courtship behavior"/>
    <property type="evidence" value="ECO:0007669"/>
    <property type="project" value="TreeGrafter"/>
</dbReference>
<evidence type="ECO:0000256" key="1">
    <source>
        <dbReference type="ARBA" id="ARBA00004651"/>
    </source>
</evidence>
<evidence type="ECO:0000313" key="10">
    <source>
        <dbReference type="Proteomes" id="UP001168821"/>
    </source>
</evidence>
<keyword evidence="4 8" id="KW-1133">Transmembrane helix</keyword>
<dbReference type="PANTHER" id="PTHR21143:SF104">
    <property type="entry name" value="GUSTATORY RECEPTOR 8A-RELATED"/>
    <property type="match status" value="1"/>
</dbReference>
<comment type="subcellular location">
    <subcellularLocation>
        <location evidence="1 8">Cell membrane</location>
        <topology evidence="1 8">Multi-pass membrane protein</topology>
    </subcellularLocation>
</comment>
<feature type="transmembrane region" description="Helical" evidence="8">
    <location>
        <begin position="275"/>
        <end position="298"/>
    </location>
</feature>
<dbReference type="GO" id="GO:0043025">
    <property type="term" value="C:neuronal cell body"/>
    <property type="evidence" value="ECO:0007669"/>
    <property type="project" value="TreeGrafter"/>
</dbReference>
<gene>
    <name evidence="9" type="ORF">Zmor_019957</name>
</gene>
<dbReference type="GO" id="GO:0030424">
    <property type="term" value="C:axon"/>
    <property type="evidence" value="ECO:0007669"/>
    <property type="project" value="TreeGrafter"/>
</dbReference>
<dbReference type="GO" id="GO:0050909">
    <property type="term" value="P:sensory perception of taste"/>
    <property type="evidence" value="ECO:0007669"/>
    <property type="project" value="InterPro"/>
</dbReference>
<comment type="caution">
    <text evidence="8">Lacks conserved residue(s) required for the propagation of feature annotation.</text>
</comment>
<dbReference type="Proteomes" id="UP001168821">
    <property type="component" value="Unassembled WGS sequence"/>
</dbReference>
<dbReference type="AlphaFoldDB" id="A0AA38M8X6"/>
<keyword evidence="10" id="KW-1185">Reference proteome</keyword>
<dbReference type="Pfam" id="PF08395">
    <property type="entry name" value="7tm_7"/>
    <property type="match status" value="1"/>
</dbReference>
<feature type="transmembrane region" description="Helical" evidence="8">
    <location>
        <begin position="12"/>
        <end position="29"/>
    </location>
</feature>
<dbReference type="GO" id="GO:0030425">
    <property type="term" value="C:dendrite"/>
    <property type="evidence" value="ECO:0007669"/>
    <property type="project" value="TreeGrafter"/>
</dbReference>
<keyword evidence="3 8" id="KW-0812">Transmembrane</keyword>
<dbReference type="EMBL" id="JALNTZ010000006">
    <property type="protein sequence ID" value="KAJ3648125.1"/>
    <property type="molecule type" value="Genomic_DNA"/>
</dbReference>
<dbReference type="InterPro" id="IPR013604">
    <property type="entry name" value="7TM_chemorcpt"/>
</dbReference>
<evidence type="ECO:0000256" key="8">
    <source>
        <dbReference type="RuleBase" id="RU363108"/>
    </source>
</evidence>
<protein>
    <recommendedName>
        <fullName evidence="8">Gustatory receptor</fullName>
    </recommendedName>
</protein>
<evidence type="ECO:0000256" key="5">
    <source>
        <dbReference type="ARBA" id="ARBA00023136"/>
    </source>
</evidence>
<feature type="transmembrane region" description="Helical" evidence="8">
    <location>
        <begin position="135"/>
        <end position="155"/>
    </location>
</feature>
<keyword evidence="7 8" id="KW-0807">Transducer</keyword>
<organism evidence="9 10">
    <name type="scientific">Zophobas morio</name>
    <dbReference type="NCBI Taxonomy" id="2755281"/>
    <lineage>
        <taxon>Eukaryota</taxon>
        <taxon>Metazoa</taxon>
        <taxon>Ecdysozoa</taxon>
        <taxon>Arthropoda</taxon>
        <taxon>Hexapoda</taxon>
        <taxon>Insecta</taxon>
        <taxon>Pterygota</taxon>
        <taxon>Neoptera</taxon>
        <taxon>Endopterygota</taxon>
        <taxon>Coleoptera</taxon>
        <taxon>Polyphaga</taxon>
        <taxon>Cucujiformia</taxon>
        <taxon>Tenebrionidae</taxon>
        <taxon>Zophobas</taxon>
    </lineage>
</organism>